<dbReference type="InterPro" id="IPR000582">
    <property type="entry name" value="Acyl-CoA-binding_protein"/>
</dbReference>
<reference evidence="4" key="1">
    <citation type="submission" date="2024-02" db="EMBL/GenBank/DDBJ databases">
        <authorList>
            <consortium name="ELIXIR-Norway"/>
            <consortium name="Elixir Norway"/>
        </authorList>
    </citation>
    <scope>NUCLEOTIDE SEQUENCE</scope>
</reference>
<proteinExistence type="inferred from homology"/>
<protein>
    <recommendedName>
        <fullName evidence="3">ACB domain-containing protein</fullName>
    </recommendedName>
</protein>
<evidence type="ECO:0000313" key="5">
    <source>
        <dbReference type="Proteomes" id="UP001497512"/>
    </source>
</evidence>
<accession>A0ABP0V6T5</accession>
<dbReference type="PANTHER" id="PTHR23310:SF62">
    <property type="entry name" value="ACYL-COA BINDING PROTEIN 1, ISOFORM A"/>
    <property type="match status" value="1"/>
</dbReference>
<keyword evidence="5" id="KW-1185">Reference proteome</keyword>
<evidence type="ECO:0000256" key="1">
    <source>
        <dbReference type="ARBA" id="ARBA00005567"/>
    </source>
</evidence>
<organism evidence="4 5">
    <name type="scientific">Sphagnum troendelagicum</name>
    <dbReference type="NCBI Taxonomy" id="128251"/>
    <lineage>
        <taxon>Eukaryota</taxon>
        <taxon>Viridiplantae</taxon>
        <taxon>Streptophyta</taxon>
        <taxon>Embryophyta</taxon>
        <taxon>Bryophyta</taxon>
        <taxon>Sphagnophytina</taxon>
        <taxon>Sphagnopsida</taxon>
        <taxon>Sphagnales</taxon>
        <taxon>Sphagnaceae</taxon>
        <taxon>Sphagnum</taxon>
    </lineage>
</organism>
<evidence type="ECO:0000259" key="3">
    <source>
        <dbReference type="PROSITE" id="PS51228"/>
    </source>
</evidence>
<name>A0ABP0V6T5_9BRYO</name>
<sequence length="89" mass="9948">MGLKEDFDQAAKDALTLPESTTNEDKLILYGLFKVATVGKPETSRPGIFDPKGRAKWDAWKKVEDKSKDEAMQEYIVKVTQLKEAAANC</sequence>
<feature type="domain" description="ACB" evidence="3">
    <location>
        <begin position="3"/>
        <end position="88"/>
    </location>
</feature>
<dbReference type="InterPro" id="IPR014352">
    <property type="entry name" value="FERM/acyl-CoA-bd_prot_sf"/>
</dbReference>
<dbReference type="SUPFAM" id="SSF47027">
    <property type="entry name" value="Acyl-CoA binding protein"/>
    <property type="match status" value="1"/>
</dbReference>
<dbReference type="Pfam" id="PF00887">
    <property type="entry name" value="ACBP"/>
    <property type="match status" value="1"/>
</dbReference>
<dbReference type="Gene3D" id="1.20.80.10">
    <property type="match status" value="1"/>
</dbReference>
<dbReference type="PANTHER" id="PTHR23310">
    <property type="entry name" value="ACYL-COA-BINDING PROTEIN, ACBP"/>
    <property type="match status" value="1"/>
</dbReference>
<gene>
    <name evidence="4" type="ORF">CSSPTR1EN2_LOCUS23637</name>
</gene>
<dbReference type="PRINTS" id="PR00689">
    <property type="entry name" value="ACOABINDINGP"/>
</dbReference>
<keyword evidence="2" id="KW-0446">Lipid-binding</keyword>
<dbReference type="InterPro" id="IPR035984">
    <property type="entry name" value="Acyl-CoA-binding_sf"/>
</dbReference>
<comment type="similarity">
    <text evidence="1">Belongs to the ACBP family.</text>
</comment>
<dbReference type="Proteomes" id="UP001497512">
    <property type="component" value="Chromosome 9"/>
</dbReference>
<evidence type="ECO:0000256" key="2">
    <source>
        <dbReference type="ARBA" id="ARBA00023121"/>
    </source>
</evidence>
<dbReference type="EMBL" id="OZ019901">
    <property type="protein sequence ID" value="CAK9237306.1"/>
    <property type="molecule type" value="Genomic_DNA"/>
</dbReference>
<dbReference type="PROSITE" id="PS51228">
    <property type="entry name" value="ACB_2"/>
    <property type="match status" value="1"/>
</dbReference>
<evidence type="ECO:0000313" key="4">
    <source>
        <dbReference type="EMBL" id="CAK9237306.1"/>
    </source>
</evidence>